<keyword evidence="15" id="KW-1185">Reference proteome</keyword>
<name>A0ABR6BI35_9PSEU</name>
<comment type="caution">
    <text evidence="14">The sequence shown here is derived from an EMBL/GenBank/DDBJ whole genome shotgun (WGS) entry which is preliminary data.</text>
</comment>
<evidence type="ECO:0000256" key="8">
    <source>
        <dbReference type="ARBA" id="ARBA00022801"/>
    </source>
</evidence>
<evidence type="ECO:0000256" key="9">
    <source>
        <dbReference type="ARBA" id="ARBA00022833"/>
    </source>
</evidence>
<dbReference type="EMBL" id="JACJID010000002">
    <property type="protein sequence ID" value="MBA8926523.1"/>
    <property type="molecule type" value="Genomic_DNA"/>
</dbReference>
<dbReference type="Proteomes" id="UP000517916">
    <property type="component" value="Unassembled WGS sequence"/>
</dbReference>
<dbReference type="GO" id="GO:0006508">
    <property type="term" value="P:proteolysis"/>
    <property type="evidence" value="ECO:0007669"/>
    <property type="project" value="UniProtKB-KW"/>
</dbReference>
<sequence length="259" mass="27291">MNRSPVRPSPLFLALVAVTIAGAVLTAVSAPTLSSLLSPSIPYTLGLVLLVAGGWVVSLCLHEFGHAFVAFRGGDHETHLRGYLTLDPRRYTDPVLSIVLPLLFLALGGIPLPGGAVLINHHALRSRGIQSLVSLAGPAFNLLIGLLLTLAVAVVPMPAGLLVALTYLAFLQVFTFVLNILPVPGFDGYGVIAPHLSPQARAMGDKARMWAPLVLFAALFAIPGVSTALFRIGSGLFGLIGGNTDVALYGSILFRFWLK</sequence>
<evidence type="ECO:0000256" key="10">
    <source>
        <dbReference type="ARBA" id="ARBA00022989"/>
    </source>
</evidence>
<comment type="subcellular location">
    <subcellularLocation>
        <location evidence="2">Cell membrane</location>
        <topology evidence="2">Multi-pass membrane protein</topology>
    </subcellularLocation>
</comment>
<keyword evidence="11" id="KW-0482">Metalloprotease</keyword>
<evidence type="ECO:0000256" key="11">
    <source>
        <dbReference type="ARBA" id="ARBA00023049"/>
    </source>
</evidence>
<keyword evidence="12 13" id="KW-0472">Membrane</keyword>
<feature type="transmembrane region" description="Helical" evidence="13">
    <location>
        <begin position="131"/>
        <end position="155"/>
    </location>
</feature>
<proteinExistence type="inferred from homology"/>
<dbReference type="InterPro" id="IPR052348">
    <property type="entry name" value="Metallopeptidase_M50B"/>
</dbReference>
<accession>A0ABR6BI35</accession>
<feature type="transmembrane region" description="Helical" evidence="13">
    <location>
        <begin position="209"/>
        <end position="230"/>
    </location>
</feature>
<feature type="transmembrane region" description="Helical" evidence="13">
    <location>
        <begin position="236"/>
        <end position="258"/>
    </location>
</feature>
<evidence type="ECO:0000256" key="7">
    <source>
        <dbReference type="ARBA" id="ARBA00022723"/>
    </source>
</evidence>
<feature type="transmembrane region" description="Helical" evidence="13">
    <location>
        <begin position="161"/>
        <end position="181"/>
    </location>
</feature>
<dbReference type="GO" id="GO:0008233">
    <property type="term" value="F:peptidase activity"/>
    <property type="evidence" value="ECO:0007669"/>
    <property type="project" value="UniProtKB-KW"/>
</dbReference>
<feature type="transmembrane region" description="Helical" evidence="13">
    <location>
        <begin position="45"/>
        <end position="64"/>
    </location>
</feature>
<evidence type="ECO:0000256" key="1">
    <source>
        <dbReference type="ARBA" id="ARBA00001947"/>
    </source>
</evidence>
<keyword evidence="10 13" id="KW-1133">Transmembrane helix</keyword>
<keyword evidence="7" id="KW-0479">Metal-binding</keyword>
<dbReference type="CDD" id="cd06158">
    <property type="entry name" value="S2P-M50_like_1"/>
    <property type="match status" value="1"/>
</dbReference>
<evidence type="ECO:0000256" key="4">
    <source>
        <dbReference type="ARBA" id="ARBA00022475"/>
    </source>
</evidence>
<evidence type="ECO:0000256" key="12">
    <source>
        <dbReference type="ARBA" id="ARBA00023136"/>
    </source>
</evidence>
<evidence type="ECO:0000256" key="5">
    <source>
        <dbReference type="ARBA" id="ARBA00022670"/>
    </source>
</evidence>
<evidence type="ECO:0000256" key="13">
    <source>
        <dbReference type="SAM" id="Phobius"/>
    </source>
</evidence>
<keyword evidence="6 13" id="KW-0812">Transmembrane</keyword>
<organism evidence="14 15">
    <name type="scientific">Kutzneria viridogrisea</name>
    <dbReference type="NCBI Taxonomy" id="47990"/>
    <lineage>
        <taxon>Bacteria</taxon>
        <taxon>Bacillati</taxon>
        <taxon>Actinomycetota</taxon>
        <taxon>Actinomycetes</taxon>
        <taxon>Pseudonocardiales</taxon>
        <taxon>Pseudonocardiaceae</taxon>
        <taxon>Kutzneria</taxon>
    </lineage>
</organism>
<keyword evidence="5 14" id="KW-0645">Protease</keyword>
<reference evidence="14 15" key="1">
    <citation type="submission" date="2020-08" db="EMBL/GenBank/DDBJ databases">
        <title>Genomic Encyclopedia of Archaeal and Bacterial Type Strains, Phase II (KMG-II): from individual species to whole genera.</title>
        <authorList>
            <person name="Goeker M."/>
        </authorList>
    </citation>
    <scope>NUCLEOTIDE SEQUENCE [LARGE SCALE GENOMIC DNA]</scope>
    <source>
        <strain evidence="14 15">DSM 43850</strain>
    </source>
</reference>
<evidence type="ECO:0000256" key="2">
    <source>
        <dbReference type="ARBA" id="ARBA00004651"/>
    </source>
</evidence>
<evidence type="ECO:0000256" key="6">
    <source>
        <dbReference type="ARBA" id="ARBA00022692"/>
    </source>
</evidence>
<keyword evidence="4" id="KW-1003">Cell membrane</keyword>
<comment type="cofactor">
    <cofactor evidence="1">
        <name>Zn(2+)</name>
        <dbReference type="ChEBI" id="CHEBI:29105"/>
    </cofactor>
</comment>
<feature type="transmembrane region" description="Helical" evidence="13">
    <location>
        <begin position="12"/>
        <end position="33"/>
    </location>
</feature>
<gene>
    <name evidence="14" type="ORF">BC739_003722</name>
</gene>
<dbReference type="InterPro" id="IPR044537">
    <property type="entry name" value="Rip2-like"/>
</dbReference>
<dbReference type="PANTHER" id="PTHR35864">
    <property type="entry name" value="ZINC METALLOPROTEASE MJ0611-RELATED"/>
    <property type="match status" value="1"/>
</dbReference>
<protein>
    <submittedName>
        <fullName evidence="14">Zn-dependent protease</fullName>
    </submittedName>
</protein>
<evidence type="ECO:0000313" key="15">
    <source>
        <dbReference type="Proteomes" id="UP000517916"/>
    </source>
</evidence>
<evidence type="ECO:0000313" key="14">
    <source>
        <dbReference type="EMBL" id="MBA8926523.1"/>
    </source>
</evidence>
<dbReference type="PANTHER" id="PTHR35864:SF1">
    <property type="entry name" value="ZINC METALLOPROTEASE YWHC-RELATED"/>
    <property type="match status" value="1"/>
</dbReference>
<dbReference type="RefSeq" id="WP_081789732.1">
    <property type="nucleotide sequence ID" value="NZ_BAAABQ010000009.1"/>
</dbReference>
<keyword evidence="8" id="KW-0378">Hydrolase</keyword>
<keyword evidence="9" id="KW-0862">Zinc</keyword>
<comment type="similarity">
    <text evidence="3">Belongs to the peptidase M50B family.</text>
</comment>
<evidence type="ECO:0000256" key="3">
    <source>
        <dbReference type="ARBA" id="ARBA00007931"/>
    </source>
</evidence>
<feature type="transmembrane region" description="Helical" evidence="13">
    <location>
        <begin position="95"/>
        <end position="119"/>
    </location>
</feature>